<sequence>MTEDAWRVTTSALSRRGAERTVGAAPLVSSPQRGEGGPQGRMRGREAQKLFSPRGEEGARSRHSDPICDYPPPQWGRSVWYPPYR</sequence>
<dbReference type="EMBL" id="SDVB01000196">
    <property type="protein sequence ID" value="RYC15273.1"/>
    <property type="molecule type" value="Genomic_DNA"/>
</dbReference>
<comment type="caution">
    <text evidence="2">The sequence shown here is derived from an EMBL/GenBank/DDBJ whole genome shotgun (WGS) entry which is preliminary data.</text>
</comment>
<protein>
    <submittedName>
        <fullName evidence="2">Uncharacterized protein</fullName>
    </submittedName>
</protein>
<dbReference type="AlphaFoldDB" id="A0A4Q2T8Q5"/>
<reference evidence="2 3" key="1">
    <citation type="submission" date="2019-01" db="EMBL/GenBank/DDBJ databases">
        <authorList>
            <person name="Deng T."/>
        </authorList>
    </citation>
    <scope>NUCLEOTIDE SEQUENCE [LARGE SCALE GENOMIC DNA]</scope>
    <source>
        <strain evidence="2 3">F8825</strain>
    </source>
</reference>
<dbReference type="Proteomes" id="UP000291088">
    <property type="component" value="Unassembled WGS sequence"/>
</dbReference>
<organism evidence="2 3">
    <name type="scientific">Ciceribacter ferrooxidans</name>
    <dbReference type="NCBI Taxonomy" id="2509717"/>
    <lineage>
        <taxon>Bacteria</taxon>
        <taxon>Pseudomonadati</taxon>
        <taxon>Pseudomonadota</taxon>
        <taxon>Alphaproteobacteria</taxon>
        <taxon>Hyphomicrobiales</taxon>
        <taxon>Rhizobiaceae</taxon>
        <taxon>Ciceribacter</taxon>
    </lineage>
</organism>
<proteinExistence type="predicted"/>
<keyword evidence="3" id="KW-1185">Reference proteome</keyword>
<accession>A0A4Q2T8Q5</accession>
<feature type="compositionally biased region" description="Basic and acidic residues" evidence="1">
    <location>
        <begin position="43"/>
        <end position="66"/>
    </location>
</feature>
<gene>
    <name evidence="2" type="ORF">EUU22_09565</name>
</gene>
<feature type="region of interest" description="Disordered" evidence="1">
    <location>
        <begin position="1"/>
        <end position="72"/>
    </location>
</feature>
<evidence type="ECO:0000256" key="1">
    <source>
        <dbReference type="SAM" id="MobiDB-lite"/>
    </source>
</evidence>
<dbReference type="OrthoDB" id="8376450at2"/>
<evidence type="ECO:0000313" key="3">
    <source>
        <dbReference type="Proteomes" id="UP000291088"/>
    </source>
</evidence>
<evidence type="ECO:0000313" key="2">
    <source>
        <dbReference type="EMBL" id="RYC15273.1"/>
    </source>
</evidence>
<name>A0A4Q2T8Q5_9HYPH</name>